<keyword evidence="2" id="KW-1185">Reference proteome</keyword>
<dbReference type="EMBL" id="JBHUCP010000026">
    <property type="protein sequence ID" value="MFD1533902.1"/>
    <property type="molecule type" value="Genomic_DNA"/>
</dbReference>
<evidence type="ECO:0000313" key="1">
    <source>
        <dbReference type="EMBL" id="MFD1533902.1"/>
    </source>
</evidence>
<gene>
    <name evidence="1" type="ORF">ACFSCY_31245</name>
</gene>
<organism evidence="1 2">
    <name type="scientific">Pseudonocardia aurantiaca</name>
    <dbReference type="NCBI Taxonomy" id="75290"/>
    <lineage>
        <taxon>Bacteria</taxon>
        <taxon>Bacillati</taxon>
        <taxon>Actinomycetota</taxon>
        <taxon>Actinomycetes</taxon>
        <taxon>Pseudonocardiales</taxon>
        <taxon>Pseudonocardiaceae</taxon>
        <taxon>Pseudonocardia</taxon>
    </lineage>
</organism>
<reference evidence="2" key="1">
    <citation type="journal article" date="2019" name="Int. J. Syst. Evol. Microbiol.">
        <title>The Global Catalogue of Microorganisms (GCM) 10K type strain sequencing project: providing services to taxonomists for standard genome sequencing and annotation.</title>
        <authorList>
            <consortium name="The Broad Institute Genomics Platform"/>
            <consortium name="The Broad Institute Genome Sequencing Center for Infectious Disease"/>
            <person name="Wu L."/>
            <person name="Ma J."/>
        </authorList>
    </citation>
    <scope>NUCLEOTIDE SEQUENCE [LARGE SCALE GENOMIC DNA]</scope>
    <source>
        <strain evidence="2">JCM 12165</strain>
    </source>
</reference>
<evidence type="ECO:0000313" key="2">
    <source>
        <dbReference type="Proteomes" id="UP001597145"/>
    </source>
</evidence>
<dbReference type="RefSeq" id="WP_343977774.1">
    <property type="nucleotide sequence ID" value="NZ_BAAAJG010000009.1"/>
</dbReference>
<protein>
    <submittedName>
        <fullName evidence="1">Uncharacterized protein</fullName>
    </submittedName>
</protein>
<name>A0ABW4FXZ2_9PSEU</name>
<proteinExistence type="predicted"/>
<dbReference type="Proteomes" id="UP001597145">
    <property type="component" value="Unassembled WGS sequence"/>
</dbReference>
<sequence length="104" mass="11298">MSMQRTVGRQAGVIALSQTVALGMSARTVQRRVRNGAWRELHPRVDLVGGHQCTDEARVRAAWLWAGGEPAAAGWDLLRFTWHDLNGRPAEVAAEIKATLVAAA</sequence>
<accession>A0ABW4FXZ2</accession>
<comment type="caution">
    <text evidence="1">The sequence shown here is derived from an EMBL/GenBank/DDBJ whole genome shotgun (WGS) entry which is preliminary data.</text>
</comment>